<feature type="transmembrane region" description="Helical" evidence="1">
    <location>
        <begin position="131"/>
        <end position="151"/>
    </location>
</feature>
<feature type="transmembrane region" description="Helical" evidence="1">
    <location>
        <begin position="266"/>
        <end position="288"/>
    </location>
</feature>
<feature type="transmembrane region" description="Helical" evidence="1">
    <location>
        <begin position="295"/>
        <end position="313"/>
    </location>
</feature>
<feature type="transmembrane region" description="Helical" evidence="1">
    <location>
        <begin position="47"/>
        <end position="67"/>
    </location>
</feature>
<name>E6VP98_RHOPX</name>
<proteinExistence type="predicted"/>
<feature type="transmembrane region" description="Helical" evidence="1">
    <location>
        <begin position="219"/>
        <end position="238"/>
    </location>
</feature>
<keyword evidence="1" id="KW-0812">Transmembrane</keyword>
<protein>
    <submittedName>
        <fullName evidence="2">Uncharacterized protein</fullName>
    </submittedName>
</protein>
<evidence type="ECO:0000313" key="2">
    <source>
        <dbReference type="EMBL" id="ADU43647.1"/>
    </source>
</evidence>
<dbReference type="AlphaFoldDB" id="E6VP98"/>
<dbReference type="KEGG" id="rpx:Rpdx1_2039"/>
<dbReference type="BioCyc" id="RPAL652103:RPDX1_RS10000-MONOMER"/>
<dbReference type="eggNOG" id="COG2273">
    <property type="taxonomic scope" value="Bacteria"/>
</dbReference>
<feature type="transmembrane region" description="Helical" evidence="1">
    <location>
        <begin position="21"/>
        <end position="41"/>
    </location>
</feature>
<feature type="transmembrane region" description="Helical" evidence="1">
    <location>
        <begin position="417"/>
        <end position="443"/>
    </location>
</feature>
<evidence type="ECO:0000313" key="3">
    <source>
        <dbReference type="Proteomes" id="UP000001402"/>
    </source>
</evidence>
<reference evidence="2" key="1">
    <citation type="submission" date="2010-12" db="EMBL/GenBank/DDBJ databases">
        <title>Complete sequence of Rhodopseudomonas palustris DX-1.</title>
        <authorList>
            <consortium name="US DOE Joint Genome Institute"/>
            <person name="Lucas S."/>
            <person name="Copeland A."/>
            <person name="Lapidus A."/>
            <person name="Cheng J.-F."/>
            <person name="Goodwin L."/>
            <person name="Pitluck S."/>
            <person name="Misra M."/>
            <person name="Chertkov O."/>
            <person name="Detter J.C."/>
            <person name="Han C."/>
            <person name="Tapia R."/>
            <person name="Land M."/>
            <person name="Hauser L."/>
            <person name="Kyrpides N."/>
            <person name="Ivanova N."/>
            <person name="Ovchinnikova G."/>
            <person name="Logan B."/>
            <person name="Oda Y."/>
            <person name="Harwood C."/>
            <person name="Woyke T."/>
        </authorList>
    </citation>
    <scope>NUCLEOTIDE SEQUENCE [LARGE SCALE GENOMIC DNA]</scope>
    <source>
        <strain evidence="2">DX-1</strain>
    </source>
</reference>
<feature type="transmembrane region" description="Helical" evidence="1">
    <location>
        <begin position="163"/>
        <end position="183"/>
    </location>
</feature>
<organism evidence="2 3">
    <name type="scientific">Rhodopseudomonas palustris (strain DX-1)</name>
    <dbReference type="NCBI Taxonomy" id="652103"/>
    <lineage>
        <taxon>Bacteria</taxon>
        <taxon>Pseudomonadati</taxon>
        <taxon>Pseudomonadota</taxon>
        <taxon>Alphaproteobacteria</taxon>
        <taxon>Hyphomicrobiales</taxon>
        <taxon>Nitrobacteraceae</taxon>
        <taxon>Rhodopseudomonas</taxon>
    </lineage>
</organism>
<dbReference type="HOGENOM" id="CLU_044979_1_0_5"/>
<dbReference type="EMBL" id="CP002418">
    <property type="protein sequence ID" value="ADU43647.1"/>
    <property type="molecule type" value="Genomic_DNA"/>
</dbReference>
<dbReference type="STRING" id="652103.Rpdx1_2039"/>
<gene>
    <name evidence="2" type="ordered locus">Rpdx1_2039</name>
</gene>
<dbReference type="Proteomes" id="UP000001402">
    <property type="component" value="Chromosome"/>
</dbReference>
<feature type="transmembrane region" description="Helical" evidence="1">
    <location>
        <begin position="372"/>
        <end position="396"/>
    </location>
</feature>
<evidence type="ECO:0000256" key="1">
    <source>
        <dbReference type="SAM" id="Phobius"/>
    </source>
</evidence>
<feature type="transmembrane region" description="Helical" evidence="1">
    <location>
        <begin position="79"/>
        <end position="102"/>
    </location>
</feature>
<sequence length="481" mass="50944">MTIEVIGMITLALGVISLFRPVSFIIHAFVCSILLGAAAAFTLPSLGGTNVTPSHLLLGFLTIRLLSEPACRGRVAESVAIGTPGFWLALIVVDCLVSAYFMPRLFAGETFVYPVRTTGYMVVLQPATSNFTQSVYLVGDLVCFALILAVATSYRGRIQLGSAAMLCVAANLVFAVLDLATYYSNTTEILSFIRNASYGLLTEVELAGSKRLVGSFTEASSFGSMTVAFFAFTFQLWLCGVYRRLSLVLAVLSLGAVLMSKSSTAYIGLAAVLGIFYFQIVSASVSGALRTESMVLLAGAPFVVAFIILGILADERASSYVANILNELVFNKLSSSSGVERSLWNRQGLENFVDTFGFGVGNGSMRASSFPIAVLASLGVVGSVLFVGFFLSVFLARDDNGVDTRDDGYRKAAKVTCAAMLVTQVLAGALTDLGLPFFIFAALACAKRDALSRVRANTGLALEPGFGVVAAARRSAGRTSY</sequence>
<accession>E6VP98</accession>
<dbReference type="OrthoDB" id="7010242at2"/>
<keyword evidence="1" id="KW-0472">Membrane</keyword>
<keyword evidence="1" id="KW-1133">Transmembrane helix</keyword>